<dbReference type="PANTHER" id="PTHR43409:SF16">
    <property type="entry name" value="SLR0320 PROTEIN"/>
    <property type="match status" value="1"/>
</dbReference>
<dbReference type="STRING" id="1123404.SAMN02745784_02905"/>
<dbReference type="Pfam" id="PF02310">
    <property type="entry name" value="B12-binding"/>
    <property type="match status" value="1"/>
</dbReference>
<dbReference type="GO" id="GO:0046872">
    <property type="term" value="F:metal ion binding"/>
    <property type="evidence" value="ECO:0007669"/>
    <property type="project" value="UniProtKB-KW"/>
</dbReference>
<keyword evidence="4" id="KW-0408">Iron</keyword>
<dbReference type="SUPFAM" id="SSF52242">
    <property type="entry name" value="Cobalamin (vitamin B12)-binding domain"/>
    <property type="match status" value="1"/>
</dbReference>
<keyword evidence="2" id="KW-0949">S-adenosyl-L-methionine</keyword>
<evidence type="ECO:0000259" key="7">
    <source>
        <dbReference type="PROSITE" id="PS51918"/>
    </source>
</evidence>
<dbReference type="InterPro" id="IPR051198">
    <property type="entry name" value="BchE-like"/>
</dbReference>
<dbReference type="InterPro" id="IPR006638">
    <property type="entry name" value="Elp3/MiaA/NifB-like_rSAM"/>
</dbReference>
<dbReference type="InterPro" id="IPR006158">
    <property type="entry name" value="Cobalamin-bd"/>
</dbReference>
<reference evidence="9" key="1">
    <citation type="submission" date="2016-11" db="EMBL/GenBank/DDBJ databases">
        <authorList>
            <person name="Varghese N."/>
            <person name="Submissions S."/>
        </authorList>
    </citation>
    <scope>NUCLEOTIDE SEQUENCE [LARGE SCALE GENOMIC DNA]</scope>
    <source>
        <strain evidence="9">DSM 18095</strain>
    </source>
</reference>
<dbReference type="CDD" id="cd02068">
    <property type="entry name" value="radical_SAM_B12_BD"/>
    <property type="match status" value="1"/>
</dbReference>
<dbReference type="GeneID" id="90994590"/>
<dbReference type="GO" id="GO:0051539">
    <property type="term" value="F:4 iron, 4 sulfur cluster binding"/>
    <property type="evidence" value="ECO:0007669"/>
    <property type="project" value="UniProtKB-KW"/>
</dbReference>
<name>A0A1M4Z3Y7_9FIRM</name>
<dbReference type="Gene3D" id="3.80.30.20">
    <property type="entry name" value="tm_1862 like domain"/>
    <property type="match status" value="1"/>
</dbReference>
<keyword evidence="5" id="KW-0411">Iron-sulfur</keyword>
<gene>
    <name evidence="8" type="ORF">SAMN02745784_02905</name>
</gene>
<accession>A0A1M4Z3Y7</accession>
<proteinExistence type="predicted"/>
<dbReference type="InterPro" id="IPR007197">
    <property type="entry name" value="rSAM"/>
</dbReference>
<evidence type="ECO:0000256" key="4">
    <source>
        <dbReference type="ARBA" id="ARBA00023004"/>
    </source>
</evidence>
<dbReference type="InterPro" id="IPR023404">
    <property type="entry name" value="rSAM_horseshoe"/>
</dbReference>
<dbReference type="SFLD" id="SFLDG01123">
    <property type="entry name" value="methyltransferase_(Class_B)"/>
    <property type="match status" value="1"/>
</dbReference>
<dbReference type="GO" id="GO:0005829">
    <property type="term" value="C:cytosol"/>
    <property type="evidence" value="ECO:0007669"/>
    <property type="project" value="TreeGrafter"/>
</dbReference>
<dbReference type="GO" id="GO:0031419">
    <property type="term" value="F:cobalamin binding"/>
    <property type="evidence" value="ECO:0007669"/>
    <property type="project" value="InterPro"/>
</dbReference>
<dbReference type="Proteomes" id="UP000184114">
    <property type="component" value="Unassembled WGS sequence"/>
</dbReference>
<comment type="cofactor">
    <cofactor evidence="1">
        <name>[4Fe-4S] cluster</name>
        <dbReference type="ChEBI" id="CHEBI:49883"/>
    </cofactor>
</comment>
<dbReference type="Gene3D" id="3.40.50.280">
    <property type="entry name" value="Cobalamin-binding domain"/>
    <property type="match status" value="1"/>
</dbReference>
<dbReference type="InterPro" id="IPR034466">
    <property type="entry name" value="Methyltransferase_Class_B"/>
</dbReference>
<dbReference type="SFLD" id="SFLDG01082">
    <property type="entry name" value="B12-binding_domain_containing"/>
    <property type="match status" value="1"/>
</dbReference>
<protein>
    <submittedName>
        <fullName evidence="8">Radical SAM superfamily enzyme YgiQ, UPF0313 family</fullName>
    </submittedName>
</protein>
<dbReference type="PROSITE" id="PS51918">
    <property type="entry name" value="RADICAL_SAM"/>
    <property type="match status" value="1"/>
</dbReference>
<feature type="domain" description="Radical SAM core" evidence="7">
    <location>
        <begin position="171"/>
        <end position="401"/>
    </location>
</feature>
<dbReference type="SFLD" id="SFLDS00029">
    <property type="entry name" value="Radical_SAM"/>
    <property type="match status" value="1"/>
</dbReference>
<dbReference type="InterPro" id="IPR058240">
    <property type="entry name" value="rSAM_sf"/>
</dbReference>
<evidence type="ECO:0000259" key="6">
    <source>
        <dbReference type="PROSITE" id="PS51332"/>
    </source>
</evidence>
<dbReference type="AlphaFoldDB" id="A0A1M4Z3Y7"/>
<dbReference type="SMART" id="SM00729">
    <property type="entry name" value="Elp3"/>
    <property type="match status" value="1"/>
</dbReference>
<keyword evidence="3" id="KW-0479">Metal-binding</keyword>
<evidence type="ECO:0000256" key="5">
    <source>
        <dbReference type="ARBA" id="ARBA00023014"/>
    </source>
</evidence>
<dbReference type="Pfam" id="PF04055">
    <property type="entry name" value="Radical_SAM"/>
    <property type="match status" value="1"/>
</dbReference>
<keyword evidence="9" id="KW-1185">Reference proteome</keyword>
<dbReference type="GO" id="GO:0003824">
    <property type="term" value="F:catalytic activity"/>
    <property type="evidence" value="ECO:0007669"/>
    <property type="project" value="InterPro"/>
</dbReference>
<feature type="domain" description="B12-binding" evidence="6">
    <location>
        <begin position="1"/>
        <end position="133"/>
    </location>
</feature>
<dbReference type="InterPro" id="IPR025288">
    <property type="entry name" value="DUF4080"/>
</dbReference>
<dbReference type="PROSITE" id="PS51332">
    <property type="entry name" value="B12_BINDING"/>
    <property type="match status" value="1"/>
</dbReference>
<dbReference type="CDD" id="cd01335">
    <property type="entry name" value="Radical_SAM"/>
    <property type="match status" value="1"/>
</dbReference>
<organism evidence="8 9">
    <name type="scientific">Tissierella praeacuta DSM 18095</name>
    <dbReference type="NCBI Taxonomy" id="1123404"/>
    <lineage>
        <taxon>Bacteria</taxon>
        <taxon>Bacillati</taxon>
        <taxon>Bacillota</taxon>
        <taxon>Tissierellia</taxon>
        <taxon>Tissierellales</taxon>
        <taxon>Tissierellaceae</taxon>
        <taxon>Tissierella</taxon>
    </lineage>
</organism>
<evidence type="ECO:0000313" key="9">
    <source>
        <dbReference type="Proteomes" id="UP000184114"/>
    </source>
</evidence>
<dbReference type="SUPFAM" id="SSF102114">
    <property type="entry name" value="Radical SAM enzymes"/>
    <property type="match status" value="1"/>
</dbReference>
<dbReference type="EMBL" id="FQTY01000021">
    <property type="protein sequence ID" value="SHF12779.1"/>
    <property type="molecule type" value="Genomic_DNA"/>
</dbReference>
<dbReference type="Pfam" id="PF13311">
    <property type="entry name" value="DUF4080"/>
    <property type="match status" value="1"/>
</dbReference>
<evidence type="ECO:0000256" key="1">
    <source>
        <dbReference type="ARBA" id="ARBA00001966"/>
    </source>
</evidence>
<sequence length="588" mass="69148">MKVILSTLNSKFIHSCLAIRYLQGYVKDLIDIEIKEYTINQNIDFITSDLYKLEPDIIGFSTYIWNLTETLNICKILKLVNPKLKIVLGGPEVSFDGKKILEDNKFIDFIIYGEGEETFREFIGKIISGEDYSNIQGLIYSQGDMVIKNPPRPLIEDLNTIPSPYKNIGNEFENKIVYFESSRGCPFGCKFCLSSTIKGVRYFGIDRVKEELNNLIDGKVKQVKFVDRTFNANKKYAMEIMRFIIEKNPKDINFHFEVTAHLLDGEMLEFLSGVKEGLFQFEVGVQSTNLDTIEAIGRTTDFKKLRDITKKIKSYRNIHQHLDLIAGLPYEDYGSFRKSFNDVYEIRPEKIQLGFLKLLKGSELRKDESRYGFKYLDLPPYEILENDFIRYKDIIKLKSIEELVERYYNEGYFEHSLGYIISNYYTNPFDFYEDFSCYWEAEGYHKVSNSRNKLYEILMRFYKYKQFDNVLVFNELLKFDFINNNKGSKIPKGILNYVVNIQQRQIHEVLKNERVIEDYLGEYKELPTKKIIQDIALESFGVNIFKIIESDYTLTGHNYRTDILFVYQRGVINRCKTYDVSHIIKELI</sequence>
<dbReference type="InterPro" id="IPR036724">
    <property type="entry name" value="Cobalamin-bd_sf"/>
</dbReference>
<evidence type="ECO:0000313" key="8">
    <source>
        <dbReference type="EMBL" id="SHF12779.1"/>
    </source>
</evidence>
<evidence type="ECO:0000256" key="3">
    <source>
        <dbReference type="ARBA" id="ARBA00022723"/>
    </source>
</evidence>
<dbReference type="RefSeq" id="WP_072977615.1">
    <property type="nucleotide sequence ID" value="NZ_FQTY01000021.1"/>
</dbReference>
<dbReference type="PANTHER" id="PTHR43409">
    <property type="entry name" value="ANAEROBIC MAGNESIUM-PROTOPORPHYRIN IX MONOMETHYL ESTER CYCLASE-RELATED"/>
    <property type="match status" value="1"/>
</dbReference>
<evidence type="ECO:0000256" key="2">
    <source>
        <dbReference type="ARBA" id="ARBA00022691"/>
    </source>
</evidence>